<dbReference type="Proteomes" id="UP001165089">
    <property type="component" value="Unassembled WGS sequence"/>
</dbReference>
<evidence type="ECO:0000256" key="1">
    <source>
        <dbReference type="SAM" id="SignalP"/>
    </source>
</evidence>
<proteinExistence type="predicted"/>
<comment type="caution">
    <text evidence="2">The sequence shown here is derived from an EMBL/GenBank/DDBJ whole genome shotgun (WGS) entry which is preliminary data.</text>
</comment>
<feature type="signal peptide" evidence="1">
    <location>
        <begin position="1"/>
        <end position="20"/>
    </location>
</feature>
<dbReference type="EMBL" id="BSDD01000005">
    <property type="protein sequence ID" value="GLH71129.1"/>
    <property type="molecule type" value="Genomic_DNA"/>
</dbReference>
<gene>
    <name evidence="2" type="ORF">GETHPA_26620</name>
</gene>
<evidence type="ECO:0008006" key="4">
    <source>
        <dbReference type="Google" id="ProtNLM"/>
    </source>
</evidence>
<organism evidence="2 3">
    <name type="scientific">Geothrix rubra</name>
    <dbReference type="NCBI Taxonomy" id="2927977"/>
    <lineage>
        <taxon>Bacteria</taxon>
        <taxon>Pseudomonadati</taxon>
        <taxon>Acidobacteriota</taxon>
        <taxon>Holophagae</taxon>
        <taxon>Holophagales</taxon>
        <taxon>Holophagaceae</taxon>
        <taxon>Geothrix</taxon>
    </lineage>
</organism>
<dbReference type="RefSeq" id="WP_285727067.1">
    <property type="nucleotide sequence ID" value="NZ_BSDD01000005.1"/>
</dbReference>
<accession>A0ABQ5QAQ3</accession>
<sequence length="393" mass="42492">MFRSLCLGAAACALSAQAPALPLTYDALLARAKPDPALLRIEADLAARQRQLAATGGLLREGPTVLAEAGRRAGPVTTTTDRFAQVDAPLLLAPGTRGEARRTLEATQHTALALGKAEARARLRHAYLDAWLAQAQLRLRTDQLATMEDWLRVARARVESGSDPAYQEDLVRGDAVRQRTELGEAQRRAAEAWAALRALAELPPDPQPLADPGPAALPDPGPLPAAFEASLARRSLADRLAAERAAFDLQQALRGARWSLKGSYASEGEERITRLGVAYRFPRAGELGAQRREEATGRTALQREGESASLQLASRFQTALARLRTFGAPPESRGFTAALQAVDLRLKEGKERPSEALFLRRQLLEAEAATLQRLRDAHALIAELDLLTLGDAR</sequence>
<evidence type="ECO:0000313" key="2">
    <source>
        <dbReference type="EMBL" id="GLH71129.1"/>
    </source>
</evidence>
<dbReference type="SUPFAM" id="SSF56954">
    <property type="entry name" value="Outer membrane efflux proteins (OEP)"/>
    <property type="match status" value="1"/>
</dbReference>
<name>A0ABQ5QAQ3_9BACT</name>
<keyword evidence="3" id="KW-1185">Reference proteome</keyword>
<dbReference type="Gene3D" id="1.20.1600.10">
    <property type="entry name" value="Outer membrane efflux proteins (OEP)"/>
    <property type="match status" value="1"/>
</dbReference>
<keyword evidence="1" id="KW-0732">Signal</keyword>
<evidence type="ECO:0000313" key="3">
    <source>
        <dbReference type="Proteomes" id="UP001165089"/>
    </source>
</evidence>
<protein>
    <recommendedName>
        <fullName evidence="4">TolC family protein</fullName>
    </recommendedName>
</protein>
<feature type="chain" id="PRO_5047401086" description="TolC family protein" evidence="1">
    <location>
        <begin position="21"/>
        <end position="393"/>
    </location>
</feature>
<reference evidence="2 3" key="1">
    <citation type="journal article" date="2023" name="Antonie Van Leeuwenhoek">
        <title>Mesoterricola silvestris gen. nov., sp. nov., Mesoterricola sediminis sp. nov., Geothrix oryzae sp. nov., Geothrix edaphica sp. nov., Geothrix rubra sp. nov., and Geothrix limicola sp. nov., six novel members of Acidobacteriota isolated from soils.</title>
        <authorList>
            <person name="Itoh H."/>
            <person name="Sugisawa Y."/>
            <person name="Mise K."/>
            <person name="Xu Z."/>
            <person name="Kuniyasu M."/>
            <person name="Ushijima N."/>
            <person name="Kawano K."/>
            <person name="Kobayashi E."/>
            <person name="Shiratori Y."/>
            <person name="Masuda Y."/>
            <person name="Senoo K."/>
        </authorList>
    </citation>
    <scope>NUCLEOTIDE SEQUENCE [LARGE SCALE GENOMIC DNA]</scope>
    <source>
        <strain evidence="2 3">Red803</strain>
    </source>
</reference>